<dbReference type="AlphaFoldDB" id="I4B0S7"/>
<dbReference type="SUPFAM" id="SSF50630">
    <property type="entry name" value="Acid proteases"/>
    <property type="match status" value="2"/>
</dbReference>
<reference evidence="1 2" key="1">
    <citation type="submission" date="2012-06" db="EMBL/GenBank/DDBJ databases">
        <title>The complete chromosome of genome of Turneriella parva DSM 21527.</title>
        <authorList>
            <consortium name="US DOE Joint Genome Institute (JGI-PGF)"/>
            <person name="Lucas S."/>
            <person name="Han J."/>
            <person name="Lapidus A."/>
            <person name="Bruce D."/>
            <person name="Goodwin L."/>
            <person name="Pitluck S."/>
            <person name="Peters L."/>
            <person name="Kyrpides N."/>
            <person name="Mavromatis K."/>
            <person name="Ivanova N."/>
            <person name="Mikhailova N."/>
            <person name="Chertkov O."/>
            <person name="Detter J.C."/>
            <person name="Tapia R."/>
            <person name="Han C."/>
            <person name="Land M."/>
            <person name="Hauser L."/>
            <person name="Markowitz V."/>
            <person name="Cheng J.-F."/>
            <person name="Hugenholtz P."/>
            <person name="Woyke T."/>
            <person name="Wu D."/>
            <person name="Gronow S."/>
            <person name="Wellnitz S."/>
            <person name="Brambilla E."/>
            <person name="Klenk H.-P."/>
            <person name="Eisen J.A."/>
        </authorList>
    </citation>
    <scope>NUCLEOTIDE SEQUENCE [LARGE SCALE GENOMIC DNA]</scope>
    <source>
        <strain evidence="2">ATCC BAA-1111 / DSM 21527 / NCTC 11395 / H</strain>
    </source>
</reference>
<dbReference type="InterPro" id="IPR021109">
    <property type="entry name" value="Peptidase_aspartic_dom_sf"/>
</dbReference>
<dbReference type="Gene3D" id="2.40.70.10">
    <property type="entry name" value="Acid Proteases"/>
    <property type="match status" value="2"/>
</dbReference>
<dbReference type="EMBL" id="CP002959">
    <property type="protein sequence ID" value="AFM10884.1"/>
    <property type="molecule type" value="Genomic_DNA"/>
</dbReference>
<name>I4B0S7_TURPD</name>
<dbReference type="OrthoDB" id="7433208at2"/>
<dbReference type="KEGG" id="tpx:Turpa_0224"/>
<keyword evidence="2" id="KW-1185">Reference proteome</keyword>
<evidence type="ECO:0000313" key="1">
    <source>
        <dbReference type="EMBL" id="AFM10884.1"/>
    </source>
</evidence>
<evidence type="ECO:0000313" key="2">
    <source>
        <dbReference type="Proteomes" id="UP000006048"/>
    </source>
</evidence>
<proteinExistence type="predicted"/>
<accession>I4B0S7</accession>
<dbReference type="Proteomes" id="UP000006048">
    <property type="component" value="Chromosome"/>
</dbReference>
<dbReference type="PATRIC" id="fig|869212.3.peg.185"/>
<dbReference type="RefSeq" id="WP_014801405.1">
    <property type="nucleotide sequence ID" value="NC_018020.1"/>
</dbReference>
<organism evidence="1 2">
    <name type="scientific">Turneriella parva (strain ATCC BAA-1111 / DSM 21527 / NCTC 11395 / H)</name>
    <name type="common">Leptospira parva</name>
    <dbReference type="NCBI Taxonomy" id="869212"/>
    <lineage>
        <taxon>Bacteria</taxon>
        <taxon>Pseudomonadati</taxon>
        <taxon>Spirochaetota</taxon>
        <taxon>Spirochaetia</taxon>
        <taxon>Leptospirales</taxon>
        <taxon>Leptospiraceae</taxon>
        <taxon>Turneriella</taxon>
    </lineage>
</organism>
<dbReference type="HOGENOM" id="CLU_803958_0_0_12"/>
<dbReference type="STRING" id="869212.Turpa_0224"/>
<gene>
    <name evidence="1" type="ordered locus">Turpa_0224</name>
</gene>
<evidence type="ECO:0008006" key="3">
    <source>
        <dbReference type="Google" id="ProtNLM"/>
    </source>
</evidence>
<sequence length="345" mass="38285">MRFLVVAILLCASCEKSTRNWTRPTGLSAEEAVVSTNAALETLYAQGFESERLDLVNGGLLVGARFNGHEKKMLLDTGATFSSIGKGRAETFGLLIGDFSNEEDKVFVTWLDVLKGQQLALARSFQVAGYDYSPWVFGTHESLRGDPLLGSEYLRFSAAVIFTRFRFLAIQPDGIPAKSLVKLLKGHGFAELPMHGWDYSATLKIKRGKGTPIKFGVPYVNVKMNGRSGRMLVDTGAHMSIVYRDLVADKANEFYRYQDSASIDAAGNRQDKYAVLLENLVINDAYQVKHQSLFNAKDISKRKAKMQELGLAEDNLDMGALGLDFLVEHNAIIDMGNMTLYLRFN</sequence>
<protein>
    <recommendedName>
        <fullName evidence="3">Peptidase A2 domain-containing protein</fullName>
    </recommendedName>
</protein>